<dbReference type="KEGG" id="hel:HELO_2634"/>
<accession>E1V339</accession>
<keyword evidence="5" id="KW-1185">Reference proteome</keyword>
<sequence length="547" mass="59419">MTIMYPGGFLGERPLLDPRLLPEKSAQVSRNIYRRRGTLKPERKPAHVSDVPQVFRPANLFRYTPGDGAASFWLSWRRGLDVDVARSPIANDQYERVYWTGDGPPKMGGIDVITQGDGPYPSSWYQLGVPAPEQAPEVREPNNRTPPDDGSVDWPPATTVETAYVVTCVSSYGEESAPSMPSPLVERWDDASDLPEGGHVIVTLPPMPSSSNNIQAMRIYRTESGGMYQYVADVAAGTGTFEDDVSSAELGIALPSAEWDMPDPKMKGLTTLPNGILAGFFGNTVAFCEAYYPHAWPVSYQLAFDDPVVGLASTSAGLVVLTTGQPSLVTGSSPAAISQMKLDVYQSCVSKRSIVEMGGYALYASPDGLVAVGGQQAEVVTKEVFSRDQWKALDPSSIHAYRYDGRYMAFHTNGCMSFTPGEGIDRYDVNAEGGYYDSERDTLYLLQNGAVTAWGAGNPFSILWRSPITNYPSGRATLTCGRIVAHGYPVKLRIYADGETVMDQAITGPDMFRLPAGYTLAREWEVEVAGNNEVVSIQLAGSPGELH</sequence>
<dbReference type="STRING" id="768066.HELO_2634"/>
<name>E1V339_HALED</name>
<reference evidence="2" key="2">
    <citation type="submission" date="2010-05" db="EMBL/GenBank/DDBJ databases">
        <title>Revision and reannotation of the Halomonas elongata DSM 2581(T) genome.</title>
        <authorList>
            <person name="Pfeiffer F."/>
            <person name="Bagyan I."/>
            <person name="Alfaro-Espinoza G."/>
            <person name="Zamora-Lagos M.A."/>
            <person name="Habermann B."/>
            <person name="Oesterhelt D."/>
            <person name="Kunte H.J."/>
        </authorList>
    </citation>
    <scope>NUCLEOTIDE SEQUENCE</scope>
    <source>
        <strain evidence="2">Type strain: DSM 2581</strain>
    </source>
</reference>
<dbReference type="RefSeq" id="WP_013332390.1">
    <property type="nucleotide sequence ID" value="NC_014532.2"/>
</dbReference>
<evidence type="ECO:0000313" key="5">
    <source>
        <dbReference type="Proteomes" id="UP001322512"/>
    </source>
</evidence>
<dbReference type="Proteomes" id="UP001322512">
    <property type="component" value="Chromosome"/>
</dbReference>
<reference evidence="3 5" key="4">
    <citation type="submission" date="2023-11" db="EMBL/GenBank/DDBJ databases">
        <title>MicrobeMod: A computational toolkit for identifying prokaryotic methylation and restriction-modification with nanopore sequencing.</title>
        <authorList>
            <person name="Crits-Christoph A."/>
            <person name="Kang S.C."/>
            <person name="Lee H."/>
            <person name="Ostrov N."/>
        </authorList>
    </citation>
    <scope>NUCLEOTIDE SEQUENCE [LARGE SCALE GENOMIC DNA]</scope>
    <source>
        <strain evidence="3 5">ATCC 33173</strain>
    </source>
</reference>
<dbReference type="EMBL" id="FN869568">
    <property type="protein sequence ID" value="CBV42518.1"/>
    <property type="molecule type" value="Genomic_DNA"/>
</dbReference>
<reference evidence="4" key="3">
    <citation type="journal article" date="2011" name="Environ. Microbiol.">
        <title>A blueprint of ectoine metabolism from the genome of the industrial producer Halomonas elongata DSM 2581(T).</title>
        <authorList>
            <person name="Schwibbert K."/>
            <person name="Marin-Sanguino A."/>
            <person name="Bagyan I."/>
            <person name="Heidrich G."/>
            <person name="Lentzen G."/>
            <person name="Seitz H."/>
            <person name="Rampp M."/>
            <person name="Schuster S.C."/>
            <person name="Klenk H.P."/>
            <person name="Pfeiffer F."/>
            <person name="Oesterhelt D."/>
            <person name="Kunte H.J."/>
        </authorList>
    </citation>
    <scope>NUCLEOTIDE SEQUENCE [LARGE SCALE GENOMIC DNA]</scope>
    <source>
        <strain evidence="4">ATCC 33173 / DSM 2581 / NBRC 15536 / NCIMB 2198 / 1H9</strain>
    </source>
</reference>
<evidence type="ECO:0000256" key="1">
    <source>
        <dbReference type="SAM" id="MobiDB-lite"/>
    </source>
</evidence>
<evidence type="ECO:0000313" key="3">
    <source>
        <dbReference type="EMBL" id="WPU48668.1"/>
    </source>
</evidence>
<dbReference type="EMBL" id="CP139472">
    <property type="protein sequence ID" value="WPU48668.1"/>
    <property type="molecule type" value="Genomic_DNA"/>
</dbReference>
<reference evidence="2" key="1">
    <citation type="journal article" date="2010" name="Environ. Microbiol.">
        <title>A blueprint of ectoine metabolism from the genome of the industrial producer Halomonas elongata DSM 2581(T).</title>
        <authorList>
            <person name="Schwibbert K."/>
            <person name="Marin-Sanguino A."/>
            <person name="Bagyan I."/>
            <person name="Heidrich G."/>
            <person name="Lentzen G."/>
            <person name="Seitz H."/>
            <person name="Rampp M."/>
            <person name="Schuster S.C."/>
            <person name="Klenk H.P."/>
            <person name="Pfeiffer F."/>
            <person name="Oesterhelt D."/>
            <person name="Kunte H.J."/>
        </authorList>
    </citation>
    <scope>NUCLEOTIDE SEQUENCE</scope>
    <source>
        <strain evidence="2">Type strain: DSM 2581</strain>
    </source>
</reference>
<feature type="region of interest" description="Disordered" evidence="1">
    <location>
        <begin position="132"/>
        <end position="154"/>
    </location>
</feature>
<dbReference type="Proteomes" id="UP000008707">
    <property type="component" value="Chromosome"/>
</dbReference>
<organism evidence="2 4">
    <name type="scientific">Halomonas elongata (strain ATCC 33173 / DSM 2581 / NBRC 15536 / NCIMB 2198 / 1H9)</name>
    <dbReference type="NCBI Taxonomy" id="768066"/>
    <lineage>
        <taxon>Bacteria</taxon>
        <taxon>Pseudomonadati</taxon>
        <taxon>Pseudomonadota</taxon>
        <taxon>Gammaproteobacteria</taxon>
        <taxon>Oceanospirillales</taxon>
        <taxon>Halomonadaceae</taxon>
        <taxon>Halomonas</taxon>
    </lineage>
</organism>
<proteinExistence type="predicted"/>
<dbReference type="HOGENOM" id="CLU_036583_0_0_6"/>
<evidence type="ECO:0000313" key="2">
    <source>
        <dbReference type="EMBL" id="CBV42518.1"/>
    </source>
</evidence>
<dbReference type="eggNOG" id="ENOG502ZP3A">
    <property type="taxonomic scope" value="Bacteria"/>
</dbReference>
<evidence type="ECO:0000313" key="4">
    <source>
        <dbReference type="Proteomes" id="UP000008707"/>
    </source>
</evidence>
<dbReference type="GeneID" id="91009958"/>
<dbReference type="AlphaFoldDB" id="E1V339"/>
<protein>
    <submittedName>
        <fullName evidence="2">Uncharacterized protein</fullName>
    </submittedName>
</protein>
<gene>
    <name evidence="2" type="ordered locus">HELO_2634</name>
    <name evidence="3" type="ORF">SR933_07195</name>
</gene>